<gene>
    <name evidence="2" type="ORF">SCFA_2250003</name>
</gene>
<dbReference type="Pfam" id="PF07992">
    <property type="entry name" value="Pyr_redox_2"/>
    <property type="match status" value="1"/>
</dbReference>
<evidence type="ECO:0000313" key="2">
    <source>
        <dbReference type="EMBL" id="VFU13661.1"/>
    </source>
</evidence>
<sequence length="354" mass="40070">MKVCIIGAGVSGLACALTLEKYGLKPDIYEQFDHCGERTPFIICILQIMHRPVTDPLLDLSKNYGITLKPINPLTKIIRFSPNKISRTVGQLGYIFEMGPSPRSVTSQLYEMITTPVKFNTVADYKELAAHYDKIIVATGSPYIAKELGLWTDVFRGWVRGAVVSGKFDPCTWFVWFNKKYANNGYAYLGPFNSNTATIVLAAADVKEGELENHWKLFLETEKIVYREEDRFVIEHITGICRPREIGNMIFVGNSAGLMESVFGFGLYNSVVSGVLAAESLVNNKSYEENASFLNEKLHQCNLLRHKLDVFKNKDYDQLLELFNIPPLNKLIYHTNLDILKIYADFSEHISSKI</sequence>
<feature type="domain" description="FAD/NAD(P)-binding" evidence="1">
    <location>
        <begin position="1"/>
        <end position="141"/>
    </location>
</feature>
<organism evidence="2">
    <name type="scientific">anaerobic digester metagenome</name>
    <dbReference type="NCBI Taxonomy" id="1263854"/>
    <lineage>
        <taxon>unclassified sequences</taxon>
        <taxon>metagenomes</taxon>
        <taxon>ecological metagenomes</taxon>
    </lineage>
</organism>
<dbReference type="InterPro" id="IPR036188">
    <property type="entry name" value="FAD/NAD-bd_sf"/>
</dbReference>
<dbReference type="AlphaFoldDB" id="A0A485M0F9"/>
<protein>
    <submittedName>
        <fullName evidence="2">Glutamate synthase subunit beta</fullName>
    </submittedName>
</protein>
<reference evidence="2" key="1">
    <citation type="submission" date="2019-03" db="EMBL/GenBank/DDBJ databases">
        <authorList>
            <person name="Hao L."/>
        </authorList>
    </citation>
    <scope>NUCLEOTIDE SEQUENCE</scope>
</reference>
<dbReference type="InterPro" id="IPR023753">
    <property type="entry name" value="FAD/NAD-binding_dom"/>
</dbReference>
<dbReference type="GO" id="GO:0016491">
    <property type="term" value="F:oxidoreductase activity"/>
    <property type="evidence" value="ECO:0007669"/>
    <property type="project" value="InterPro"/>
</dbReference>
<evidence type="ECO:0000259" key="1">
    <source>
        <dbReference type="Pfam" id="PF07992"/>
    </source>
</evidence>
<name>A0A485M0F9_9ZZZZ</name>
<accession>A0A485M0F9</accession>
<dbReference type="Gene3D" id="3.50.50.60">
    <property type="entry name" value="FAD/NAD(P)-binding domain"/>
    <property type="match status" value="2"/>
</dbReference>
<dbReference type="SUPFAM" id="SSF51905">
    <property type="entry name" value="FAD/NAD(P)-binding domain"/>
    <property type="match status" value="1"/>
</dbReference>
<dbReference type="PROSITE" id="PS51257">
    <property type="entry name" value="PROKAR_LIPOPROTEIN"/>
    <property type="match status" value="1"/>
</dbReference>
<dbReference type="EMBL" id="CAADRN010000141">
    <property type="protein sequence ID" value="VFU13661.1"/>
    <property type="molecule type" value="Genomic_DNA"/>
</dbReference>
<proteinExistence type="predicted"/>